<accession>A0A1A8Z7Y9</accession>
<reference evidence="3 4" key="1">
    <citation type="submission" date="2016-05" db="EMBL/GenBank/DDBJ databases">
        <authorList>
            <person name="Naeem Raeece"/>
        </authorList>
    </citation>
    <scope>NUCLEOTIDE SEQUENCE [LARGE SCALE GENOMIC DNA]</scope>
</reference>
<name>A0A1A8Z7Y9_PLAOA</name>
<evidence type="ECO:0000313" key="1">
    <source>
        <dbReference type="EMBL" id="SBT39982.1"/>
    </source>
</evidence>
<dbReference type="AlphaFoldDB" id="A0A1A8Z7Y9"/>
<sequence>MNPMTAKKWEKDFKKAHQQNLHFCKFSPFPIVHQGDEHPCDAAQKDIRLATSYAKHGREEMEKENKSATNSSCCFFQMLQLTISC</sequence>
<evidence type="ECO:0000313" key="4">
    <source>
        <dbReference type="Proteomes" id="UP000078555"/>
    </source>
</evidence>
<gene>
    <name evidence="1" type="ORF">POVWA1_041050</name>
    <name evidence="2" type="ORF">POVWA2_039620</name>
</gene>
<dbReference type="EMBL" id="FLRD01000113">
    <property type="protein sequence ID" value="SBT39982.1"/>
    <property type="molecule type" value="Genomic_DNA"/>
</dbReference>
<evidence type="ECO:0000313" key="2">
    <source>
        <dbReference type="EMBL" id="SBT40399.1"/>
    </source>
</evidence>
<organism evidence="1 4">
    <name type="scientific">Plasmodium ovale wallikeri</name>
    <dbReference type="NCBI Taxonomy" id="864142"/>
    <lineage>
        <taxon>Eukaryota</taxon>
        <taxon>Sar</taxon>
        <taxon>Alveolata</taxon>
        <taxon>Apicomplexa</taxon>
        <taxon>Aconoidasida</taxon>
        <taxon>Haemosporida</taxon>
        <taxon>Plasmodiidae</taxon>
        <taxon>Plasmodium</taxon>
        <taxon>Plasmodium (Plasmodium)</taxon>
    </lineage>
</organism>
<evidence type="ECO:0000313" key="3">
    <source>
        <dbReference type="Proteomes" id="UP000078550"/>
    </source>
</evidence>
<reference evidence="1" key="2">
    <citation type="submission" date="2016-05" db="EMBL/GenBank/DDBJ databases">
        <authorList>
            <person name="Lavstsen T."/>
            <person name="Jespersen J.S."/>
        </authorList>
    </citation>
    <scope>NUCLEOTIDE SEQUENCE [LARGE SCALE GENOMIC DNA]</scope>
</reference>
<proteinExistence type="predicted"/>
<dbReference type="EMBL" id="FLRE01000153">
    <property type="protein sequence ID" value="SBT40399.1"/>
    <property type="molecule type" value="Genomic_DNA"/>
</dbReference>
<protein>
    <submittedName>
        <fullName evidence="1">Uncharacterized protein</fullName>
    </submittedName>
</protein>
<keyword evidence="4" id="KW-1185">Reference proteome</keyword>
<dbReference type="Proteomes" id="UP000078555">
    <property type="component" value="Unassembled WGS sequence"/>
</dbReference>
<dbReference type="Proteomes" id="UP000078550">
    <property type="component" value="Unassembled WGS sequence"/>
</dbReference>